<reference evidence="5" key="1">
    <citation type="submission" date="2017-01" db="EMBL/GenBank/DDBJ databases">
        <title>A deep insight into the sialotranscriptome of adult male and female Cluex tarsalis mosquitoes.</title>
        <authorList>
            <person name="Ribeiro J.M."/>
            <person name="Moreira F."/>
            <person name="Bernard K.A."/>
            <person name="Calvo E."/>
        </authorList>
    </citation>
    <scope>NUCLEOTIDE SEQUENCE</scope>
    <source>
        <strain evidence="5">Kern County</strain>
        <tissue evidence="5">Salivary glands</tissue>
    </source>
</reference>
<dbReference type="EMBL" id="GFDL01015020">
    <property type="protein sequence ID" value="JAV20025.1"/>
    <property type="molecule type" value="Transcribed_RNA"/>
</dbReference>
<dbReference type="GO" id="GO:0004862">
    <property type="term" value="F:cAMP-dependent protein kinase inhibitor activity"/>
    <property type="evidence" value="ECO:0007669"/>
    <property type="project" value="InterPro"/>
</dbReference>
<comment type="similarity">
    <text evidence="2">Belongs to the PKI family.</text>
</comment>
<comment type="function">
    <text evidence="1">Extremely potent competitive inhibitor of cAMP-dependent protein kinase activity, this protein interacts with the catalytic subunit of the enzyme after the cAMP-induced dissociation of its regulatory chains.</text>
</comment>
<feature type="region of interest" description="Disordered" evidence="4">
    <location>
        <begin position="1"/>
        <end position="38"/>
    </location>
</feature>
<feature type="region of interest" description="Disordered" evidence="4">
    <location>
        <begin position="70"/>
        <end position="110"/>
    </location>
</feature>
<dbReference type="AlphaFoldDB" id="A0A1Q3EXI4"/>
<evidence type="ECO:0000256" key="3">
    <source>
        <dbReference type="ARBA" id="ARBA00023013"/>
    </source>
</evidence>
<dbReference type="InterPro" id="IPR004171">
    <property type="entry name" value="cAMP_dep_PKI"/>
</dbReference>
<feature type="compositionally biased region" description="Polar residues" evidence="4">
    <location>
        <begin position="70"/>
        <end position="95"/>
    </location>
</feature>
<sequence length="110" mass="10332">MDKMKEAEGAGGGVGGGGTAGGGGGGTTEGGDAFHSEFYNTGRIGRRNALPDILGSHCTTTTADLPTQLGALSTSDCSTKAPNTSAGSGSPMMTNTATTSSSGAGGGGGS</sequence>
<feature type="compositionally biased region" description="Gly residues" evidence="4">
    <location>
        <begin position="9"/>
        <end position="29"/>
    </location>
</feature>
<evidence type="ECO:0000256" key="2">
    <source>
        <dbReference type="ARBA" id="ARBA00006393"/>
    </source>
</evidence>
<dbReference type="Pfam" id="PF02827">
    <property type="entry name" value="PKI"/>
    <property type="match status" value="1"/>
</dbReference>
<dbReference type="PANTHER" id="PTHR15416">
    <property type="entry name" value="CAMP-DEPENDENT PROTEIN KINASE INHIBITOR/PKI"/>
    <property type="match status" value="1"/>
</dbReference>
<name>A0A1Q3EXI4_CULTA</name>
<accession>A0A1Q3EXI4</accession>
<organism evidence="5">
    <name type="scientific">Culex tarsalis</name>
    <name type="common">Encephalitis mosquito</name>
    <dbReference type="NCBI Taxonomy" id="7177"/>
    <lineage>
        <taxon>Eukaryota</taxon>
        <taxon>Metazoa</taxon>
        <taxon>Ecdysozoa</taxon>
        <taxon>Arthropoda</taxon>
        <taxon>Hexapoda</taxon>
        <taxon>Insecta</taxon>
        <taxon>Pterygota</taxon>
        <taxon>Neoptera</taxon>
        <taxon>Endopterygota</taxon>
        <taxon>Diptera</taxon>
        <taxon>Nematocera</taxon>
        <taxon>Culicoidea</taxon>
        <taxon>Culicidae</taxon>
        <taxon>Culicinae</taxon>
        <taxon>Culicini</taxon>
        <taxon>Culex</taxon>
        <taxon>Culex</taxon>
    </lineage>
</organism>
<proteinExistence type="inferred from homology"/>
<evidence type="ECO:0000256" key="1">
    <source>
        <dbReference type="ARBA" id="ARBA00002844"/>
    </source>
</evidence>
<evidence type="ECO:0000313" key="5">
    <source>
        <dbReference type="EMBL" id="JAV20025.1"/>
    </source>
</evidence>
<protein>
    <submittedName>
        <fullName evidence="5">Putative camp-dependent protein kinase inhibitor</fullName>
    </submittedName>
</protein>
<keyword evidence="3" id="KW-0649">Protein kinase inhibitor</keyword>
<evidence type="ECO:0000256" key="4">
    <source>
        <dbReference type="SAM" id="MobiDB-lite"/>
    </source>
</evidence>